<dbReference type="AlphaFoldDB" id="A0A5S5D407"/>
<protein>
    <submittedName>
        <fullName evidence="1">Uncharacterized protein</fullName>
    </submittedName>
</protein>
<evidence type="ECO:0000313" key="1">
    <source>
        <dbReference type="EMBL" id="TYP90144.1"/>
    </source>
</evidence>
<sequence length="52" mass="6278">MNRKKTVIARRRRGDEFLKTDSQPPIAFTFHTLFFDFKVFHYIATITKDTRD</sequence>
<evidence type="ECO:0000313" key="2">
    <source>
        <dbReference type="Proteomes" id="UP000325105"/>
    </source>
</evidence>
<organism evidence="1 2">
    <name type="scientific">Sphingobacterium allocomposti</name>
    <dbReference type="NCBI Taxonomy" id="415956"/>
    <lineage>
        <taxon>Bacteria</taxon>
        <taxon>Pseudomonadati</taxon>
        <taxon>Bacteroidota</taxon>
        <taxon>Sphingobacteriia</taxon>
        <taxon>Sphingobacteriales</taxon>
        <taxon>Sphingobacteriaceae</taxon>
        <taxon>Sphingobacterium</taxon>
    </lineage>
</organism>
<keyword evidence="2" id="KW-1185">Reference proteome</keyword>
<comment type="caution">
    <text evidence="1">The sequence shown here is derived from an EMBL/GenBank/DDBJ whole genome shotgun (WGS) entry which is preliminary data.</text>
</comment>
<gene>
    <name evidence="1" type="ORF">BC792_12520</name>
</gene>
<dbReference type="EMBL" id="VNHX01000025">
    <property type="protein sequence ID" value="TYP90144.1"/>
    <property type="molecule type" value="Genomic_DNA"/>
</dbReference>
<proteinExistence type="predicted"/>
<accession>A0A5S5D407</accession>
<name>A0A5S5D407_9SPHI</name>
<reference evidence="1 2" key="1">
    <citation type="submission" date="2019-07" db="EMBL/GenBank/DDBJ databases">
        <title>Genomic Encyclopedia of Archaeal and Bacterial Type Strains, Phase II (KMG-II): from individual species to whole genera.</title>
        <authorList>
            <person name="Goeker M."/>
        </authorList>
    </citation>
    <scope>NUCLEOTIDE SEQUENCE [LARGE SCALE GENOMIC DNA]</scope>
    <source>
        <strain evidence="1 2">DSM 18850</strain>
    </source>
</reference>
<dbReference type="Proteomes" id="UP000325105">
    <property type="component" value="Unassembled WGS sequence"/>
</dbReference>